<organism evidence="2">
    <name type="scientific">Schizophyllum commune (strain H4-8 / FGSC 9210)</name>
    <name type="common">Split gill fungus</name>
    <dbReference type="NCBI Taxonomy" id="578458"/>
    <lineage>
        <taxon>Eukaryota</taxon>
        <taxon>Fungi</taxon>
        <taxon>Dikarya</taxon>
        <taxon>Basidiomycota</taxon>
        <taxon>Agaricomycotina</taxon>
        <taxon>Agaricomycetes</taxon>
        <taxon>Agaricomycetidae</taxon>
        <taxon>Agaricales</taxon>
        <taxon>Schizophyllaceae</taxon>
        <taxon>Schizophyllum</taxon>
    </lineage>
</organism>
<dbReference type="AlphaFoldDB" id="D8QBA5"/>
<protein>
    <recommendedName>
        <fullName evidence="3">F-box domain-containing protein</fullName>
    </recommendedName>
</protein>
<proteinExistence type="predicted"/>
<dbReference type="KEGG" id="scm:SCHCO_02359403"/>
<dbReference type="SUPFAM" id="SSF52058">
    <property type="entry name" value="L domain-like"/>
    <property type="match status" value="1"/>
</dbReference>
<name>D8QBA5_SCHCM</name>
<keyword evidence="2" id="KW-1185">Reference proteome</keyword>
<dbReference type="Proteomes" id="UP000007431">
    <property type="component" value="Unassembled WGS sequence"/>
</dbReference>
<dbReference type="RefSeq" id="XP_003029220.1">
    <property type="nucleotide sequence ID" value="XM_003029174.1"/>
</dbReference>
<evidence type="ECO:0008006" key="3">
    <source>
        <dbReference type="Google" id="ProtNLM"/>
    </source>
</evidence>
<evidence type="ECO:0000313" key="2">
    <source>
        <dbReference type="Proteomes" id="UP000007431"/>
    </source>
</evidence>
<dbReference type="InParanoid" id="D8QBA5"/>
<gene>
    <name evidence="1" type="ORF">SCHCODRAFT_111172</name>
</gene>
<dbReference type="EMBL" id="GL377309">
    <property type="protein sequence ID" value="EFI94317.1"/>
    <property type="molecule type" value="Genomic_DNA"/>
</dbReference>
<evidence type="ECO:0000313" key="1">
    <source>
        <dbReference type="EMBL" id="EFI94317.1"/>
    </source>
</evidence>
<accession>D8QBA5</accession>
<feature type="non-terminal residue" evidence="1">
    <location>
        <position position="443"/>
    </location>
</feature>
<dbReference type="OrthoDB" id="3046363at2759"/>
<reference evidence="1 2" key="1">
    <citation type="journal article" date="2010" name="Nat. Biotechnol.">
        <title>Genome sequence of the model mushroom Schizophyllum commune.</title>
        <authorList>
            <person name="Ohm R.A."/>
            <person name="de Jong J.F."/>
            <person name="Lugones L.G."/>
            <person name="Aerts A."/>
            <person name="Kothe E."/>
            <person name="Stajich J.E."/>
            <person name="de Vries R.P."/>
            <person name="Record E."/>
            <person name="Levasseur A."/>
            <person name="Baker S.E."/>
            <person name="Bartholomew K.A."/>
            <person name="Coutinho P.M."/>
            <person name="Erdmann S."/>
            <person name="Fowler T.J."/>
            <person name="Gathman A.C."/>
            <person name="Lombard V."/>
            <person name="Henrissat B."/>
            <person name="Knabe N."/>
            <person name="Kuees U."/>
            <person name="Lilly W.W."/>
            <person name="Lindquist E."/>
            <person name="Lucas S."/>
            <person name="Magnuson J.K."/>
            <person name="Piumi F."/>
            <person name="Raudaskoski M."/>
            <person name="Salamov A."/>
            <person name="Schmutz J."/>
            <person name="Schwarze F.W.M.R."/>
            <person name="vanKuyk P.A."/>
            <person name="Horton J.S."/>
            <person name="Grigoriev I.V."/>
            <person name="Woesten H.A.B."/>
        </authorList>
    </citation>
    <scope>NUCLEOTIDE SEQUENCE [LARGE SCALE GENOMIC DNA]</scope>
    <source>
        <strain evidence="2">H4-8 / FGSC 9210</strain>
    </source>
</reference>
<sequence>MSLAHNLPPKVLERIAGYTLSLPSSEDCIGKHPWAFSQVCHSWRAVALGMHWVWAYISLPRLDWQWADAGCASATAAVRAYLQRSGEHPLTVKTVNTRAKDTAQDVWDALAPHVHRIRELALMSSGEDLPEAFRCPLPALRELLVECAYALSIDAPNLCVLEINAMYMSNVDLPWENLRALQFCDMVILVPDFHVLRNCARLEVLSLSVEHFSMADAQPGDPVHLRYLHTLIIGEAAIEVCPYLRTPALQDFTLSIQSNDVYTGWHERMGLLESVTHMTLRDMRCIYGYDINLLRALVKIPKQLRKLTIVDASGLYPEPPCATNQGLLDALIFDETAPSLTSLTEMDFVNGIEGIEWTDDDVSLVRRVVESRASSGSDVCAPLERFSIWTPFADFPASALFEGWAKVKGNDGNCILNVDIGRQGTQVQVEPGSDFRFAVQFIA</sequence>
<dbReference type="HOGENOM" id="CLU_528022_0_0_1"/>
<dbReference type="VEuPathDB" id="FungiDB:SCHCODRAFT_02359403"/>
<dbReference type="GeneID" id="9593970"/>